<reference evidence="6" key="2">
    <citation type="submission" date="2020-11" db="EMBL/GenBank/DDBJ databases">
        <authorList>
            <consortium name="DOE Joint Genome Institute"/>
            <person name="Kuo A."/>
            <person name="Miyauchi S."/>
            <person name="Kiss E."/>
            <person name="Drula E."/>
            <person name="Kohler A."/>
            <person name="Sanchez-Garcia M."/>
            <person name="Andreopoulos B."/>
            <person name="Barry K.W."/>
            <person name="Bonito G."/>
            <person name="Buee M."/>
            <person name="Carver A."/>
            <person name="Chen C."/>
            <person name="Cichocki N."/>
            <person name="Clum A."/>
            <person name="Culley D."/>
            <person name="Crous P.W."/>
            <person name="Fauchery L."/>
            <person name="Girlanda M."/>
            <person name="Hayes R."/>
            <person name="Keri Z."/>
            <person name="Labutti K."/>
            <person name="Lipzen A."/>
            <person name="Lombard V."/>
            <person name="Magnuson J."/>
            <person name="Maillard F."/>
            <person name="Morin E."/>
            <person name="Murat C."/>
            <person name="Nolan M."/>
            <person name="Ohm R."/>
            <person name="Pangilinan J."/>
            <person name="Pereira M."/>
            <person name="Perotto S."/>
            <person name="Peter M."/>
            <person name="Riley R."/>
            <person name="Sitrit Y."/>
            <person name="Stielow B."/>
            <person name="Szollosi G."/>
            <person name="Zifcakova L."/>
            <person name="Stursova M."/>
            <person name="Spatafora J.W."/>
            <person name="Tedersoo L."/>
            <person name="Vaario L.-M."/>
            <person name="Yamada A."/>
            <person name="Yan M."/>
            <person name="Wang P."/>
            <person name="Xu J."/>
            <person name="Bruns T."/>
            <person name="Baldrian P."/>
            <person name="Vilgalys R."/>
            <person name="Henrissat B."/>
            <person name="Grigoriev I.V."/>
            <person name="Hibbett D."/>
            <person name="Nagy L.G."/>
            <person name="Martin F.M."/>
        </authorList>
    </citation>
    <scope>NUCLEOTIDE SEQUENCE</scope>
    <source>
        <strain evidence="6">UH-Tt-Lm1</strain>
    </source>
</reference>
<evidence type="ECO:0000313" key="7">
    <source>
        <dbReference type="Proteomes" id="UP000736335"/>
    </source>
</evidence>
<feature type="region of interest" description="Disordered" evidence="4">
    <location>
        <begin position="461"/>
        <end position="482"/>
    </location>
</feature>
<evidence type="ECO:0000256" key="1">
    <source>
        <dbReference type="ARBA" id="ARBA00005234"/>
    </source>
</evidence>
<sequence>MSSPIDLTEELEDQLPPDVLNNWLPIRDKSVFHLFTFNQYPANKTGYAMPLDFAPVLHEEVIMDFDYTTLPQLSLPVDSSVREAYHTAIKSAKHPVHSITLVPHPGPGDPVTLPTWVFHYWREIELAASYREQWKTALVWLQSYSDSPVTGNCCQELLMALSFFPWSGNNASIKDITSLLSEDPPKSYLSDFHINYMIGQISDQHQTFRGLEFSGRHILTTSYVLATITTFYGNRRTPVKDGNLLWYQLMGIENQIIQGKVDSVGGVLHLPLHWVSVVFDFQKWCILYGDSLSQPLPTTQHTAFTRWIKHLRSRSNLDAVPVPVHILPTGCQDDVASCGLFALNAIRHRYLDHPLLASDLISLVHNRMEITLDLLHTNMTAKMDNDIVVTDFDFLSLPTFFPPATQPQPHDSGSQLPLDYPLYPPPPITYSAGYTQDAFACDDPEWPTAMEITPAEPHILHSNDFSTPGHSDSDMAYPPSSAVHSELNSAAASESDFPSAVVSEPDLLSVVASEPDLPSVVASDPELLAPPRIKQPRLQTQSGIHNFFRVLSEDEAQAMRAKRKRADSTGEFDPVEHWNRKQEKKLIQKRERDRIHQQNHRLKLKKIEIRDGVRDSDGELIKTMTKSNQEVQPPARADVAAISHPRKAVVANLKQQKAKKAVLTDGYEVVTPPRNSPWKEDPQ</sequence>
<evidence type="ECO:0000259" key="5">
    <source>
        <dbReference type="PROSITE" id="PS50600"/>
    </source>
</evidence>
<keyword evidence="3" id="KW-0378">Hydrolase</keyword>
<keyword evidence="2" id="KW-0645">Protease</keyword>
<dbReference type="GO" id="GO:0019783">
    <property type="term" value="F:ubiquitin-like protein peptidase activity"/>
    <property type="evidence" value="ECO:0007669"/>
    <property type="project" value="UniProtKB-ARBA"/>
</dbReference>
<feature type="domain" description="Ubiquitin-like protease family profile" evidence="5">
    <location>
        <begin position="169"/>
        <end position="349"/>
    </location>
</feature>
<reference evidence="6" key="1">
    <citation type="journal article" date="2020" name="Nat. Commun.">
        <title>Large-scale genome sequencing of mycorrhizal fungi provides insights into the early evolution of symbiotic traits.</title>
        <authorList>
            <person name="Miyauchi S."/>
            <person name="Kiss E."/>
            <person name="Kuo A."/>
            <person name="Drula E."/>
            <person name="Kohler A."/>
            <person name="Sanchez-Garcia M."/>
            <person name="Morin E."/>
            <person name="Andreopoulos B."/>
            <person name="Barry K.W."/>
            <person name="Bonito G."/>
            <person name="Buee M."/>
            <person name="Carver A."/>
            <person name="Chen C."/>
            <person name="Cichocki N."/>
            <person name="Clum A."/>
            <person name="Culley D."/>
            <person name="Crous P.W."/>
            <person name="Fauchery L."/>
            <person name="Girlanda M."/>
            <person name="Hayes R.D."/>
            <person name="Keri Z."/>
            <person name="LaButti K."/>
            <person name="Lipzen A."/>
            <person name="Lombard V."/>
            <person name="Magnuson J."/>
            <person name="Maillard F."/>
            <person name="Murat C."/>
            <person name="Nolan M."/>
            <person name="Ohm R.A."/>
            <person name="Pangilinan J."/>
            <person name="Pereira M.F."/>
            <person name="Perotto S."/>
            <person name="Peter M."/>
            <person name="Pfister S."/>
            <person name="Riley R."/>
            <person name="Sitrit Y."/>
            <person name="Stielow J.B."/>
            <person name="Szollosi G."/>
            <person name="Zifcakova L."/>
            <person name="Stursova M."/>
            <person name="Spatafora J.W."/>
            <person name="Tedersoo L."/>
            <person name="Vaario L.M."/>
            <person name="Yamada A."/>
            <person name="Yan M."/>
            <person name="Wang P."/>
            <person name="Xu J."/>
            <person name="Bruns T."/>
            <person name="Baldrian P."/>
            <person name="Vilgalys R."/>
            <person name="Dunand C."/>
            <person name="Henrissat B."/>
            <person name="Grigoriev I.V."/>
            <person name="Hibbett D."/>
            <person name="Nagy L.G."/>
            <person name="Martin F.M."/>
        </authorList>
    </citation>
    <scope>NUCLEOTIDE SEQUENCE</scope>
    <source>
        <strain evidence="6">UH-Tt-Lm1</strain>
    </source>
</reference>
<comment type="caution">
    <text evidence="6">The sequence shown here is derived from an EMBL/GenBank/DDBJ whole genome shotgun (WGS) entry which is preliminary data.</text>
</comment>
<accession>A0A9P6L9S5</accession>
<evidence type="ECO:0000256" key="2">
    <source>
        <dbReference type="ARBA" id="ARBA00022670"/>
    </source>
</evidence>
<evidence type="ECO:0000256" key="3">
    <source>
        <dbReference type="ARBA" id="ARBA00022801"/>
    </source>
</evidence>
<dbReference type="Gene3D" id="3.40.395.10">
    <property type="entry name" value="Adenoviral Proteinase, Chain A"/>
    <property type="match status" value="1"/>
</dbReference>
<dbReference type="Pfam" id="PF02902">
    <property type="entry name" value="Peptidase_C48"/>
    <property type="match status" value="1"/>
</dbReference>
<organism evidence="6 7">
    <name type="scientific">Thelephora terrestris</name>
    <dbReference type="NCBI Taxonomy" id="56493"/>
    <lineage>
        <taxon>Eukaryota</taxon>
        <taxon>Fungi</taxon>
        <taxon>Dikarya</taxon>
        <taxon>Basidiomycota</taxon>
        <taxon>Agaricomycotina</taxon>
        <taxon>Agaricomycetes</taxon>
        <taxon>Thelephorales</taxon>
        <taxon>Thelephoraceae</taxon>
        <taxon>Thelephora</taxon>
    </lineage>
</organism>
<name>A0A9P6L9S5_9AGAM</name>
<dbReference type="InterPro" id="IPR003653">
    <property type="entry name" value="Peptidase_C48_C"/>
</dbReference>
<dbReference type="AlphaFoldDB" id="A0A9P6L9S5"/>
<dbReference type="GO" id="GO:0006508">
    <property type="term" value="P:proteolysis"/>
    <property type="evidence" value="ECO:0007669"/>
    <property type="project" value="UniProtKB-KW"/>
</dbReference>
<evidence type="ECO:0000256" key="4">
    <source>
        <dbReference type="SAM" id="MobiDB-lite"/>
    </source>
</evidence>
<dbReference type="EMBL" id="WIUZ02000003">
    <property type="protein sequence ID" value="KAF9789718.1"/>
    <property type="molecule type" value="Genomic_DNA"/>
</dbReference>
<dbReference type="PROSITE" id="PS50600">
    <property type="entry name" value="ULP_PROTEASE"/>
    <property type="match status" value="1"/>
</dbReference>
<proteinExistence type="inferred from homology"/>
<dbReference type="GO" id="GO:0008234">
    <property type="term" value="F:cysteine-type peptidase activity"/>
    <property type="evidence" value="ECO:0007669"/>
    <property type="project" value="InterPro"/>
</dbReference>
<evidence type="ECO:0000313" key="6">
    <source>
        <dbReference type="EMBL" id="KAF9789718.1"/>
    </source>
</evidence>
<dbReference type="SUPFAM" id="SSF54001">
    <property type="entry name" value="Cysteine proteinases"/>
    <property type="match status" value="1"/>
</dbReference>
<dbReference type="InterPro" id="IPR038765">
    <property type="entry name" value="Papain-like_cys_pep_sf"/>
</dbReference>
<protein>
    <recommendedName>
        <fullName evidence="5">Ubiquitin-like protease family profile domain-containing protein</fullName>
    </recommendedName>
</protein>
<dbReference type="OrthoDB" id="3341102at2759"/>
<comment type="similarity">
    <text evidence="1">Belongs to the peptidase C48 family.</text>
</comment>
<dbReference type="Proteomes" id="UP000736335">
    <property type="component" value="Unassembled WGS sequence"/>
</dbReference>
<keyword evidence="7" id="KW-1185">Reference proteome</keyword>
<gene>
    <name evidence="6" type="ORF">BJ322DRAFT_1018308</name>
</gene>